<organism evidence="2 3">
    <name type="scientific">Vibrio japonicus</name>
    <dbReference type="NCBI Taxonomy" id="1824638"/>
    <lineage>
        <taxon>Bacteria</taxon>
        <taxon>Pseudomonadati</taxon>
        <taxon>Pseudomonadota</taxon>
        <taxon>Gammaproteobacteria</taxon>
        <taxon>Vibrionales</taxon>
        <taxon>Vibrionaceae</taxon>
        <taxon>Vibrio</taxon>
    </lineage>
</organism>
<gene>
    <name evidence="2" type="ORF">NP165_09455</name>
</gene>
<evidence type="ECO:0000313" key="2">
    <source>
        <dbReference type="EMBL" id="UUM29936.1"/>
    </source>
</evidence>
<keyword evidence="1" id="KW-0472">Membrane</keyword>
<accession>A0ABY5LEQ6</accession>
<dbReference type="Pfam" id="PF07963">
    <property type="entry name" value="N_methyl"/>
    <property type="match status" value="1"/>
</dbReference>
<sequence length="136" mass="14795">MICKQKGFSLLEVVIAFLLVGIGVLGLTKLQVHIERQSDYAIESVSALRLAELKLEEFRTRGASSAISLTAITDFDSITSGTKTSGAYTVEWDVEPPTISGSLKSIIVTTSWVDRVGVSQSVQLESMISSHSEFKR</sequence>
<dbReference type="EMBL" id="CP102096">
    <property type="protein sequence ID" value="UUM29936.1"/>
    <property type="molecule type" value="Genomic_DNA"/>
</dbReference>
<dbReference type="RefSeq" id="WP_257083725.1">
    <property type="nucleotide sequence ID" value="NZ_CP102096.1"/>
</dbReference>
<dbReference type="Proteomes" id="UP001058602">
    <property type="component" value="Chromosome 1"/>
</dbReference>
<keyword evidence="1" id="KW-0812">Transmembrane</keyword>
<keyword evidence="3" id="KW-1185">Reference proteome</keyword>
<dbReference type="InterPro" id="IPR012902">
    <property type="entry name" value="N_methyl_site"/>
</dbReference>
<evidence type="ECO:0000256" key="1">
    <source>
        <dbReference type="SAM" id="Phobius"/>
    </source>
</evidence>
<dbReference type="NCBIfam" id="TIGR02532">
    <property type="entry name" value="IV_pilin_GFxxxE"/>
    <property type="match status" value="1"/>
</dbReference>
<reference evidence="2" key="1">
    <citation type="submission" date="2022-07" db="EMBL/GenBank/DDBJ databases">
        <title>Complete genome of Vibrio japonicus strain JCM 31412T and phylogenomic assessment of the Nereis clade of the genus Vibrio.</title>
        <authorList>
            <person name="Shlafstein M.D."/>
            <person name="Emsley S.A."/>
            <person name="Ushijima B."/>
            <person name="Videau P."/>
            <person name="Saw J.H."/>
        </authorList>
    </citation>
    <scope>NUCLEOTIDE SEQUENCE</scope>
    <source>
        <strain evidence="2">JCM 31412</strain>
    </source>
</reference>
<keyword evidence="1" id="KW-1133">Transmembrane helix</keyword>
<proteinExistence type="predicted"/>
<evidence type="ECO:0000313" key="3">
    <source>
        <dbReference type="Proteomes" id="UP001058602"/>
    </source>
</evidence>
<protein>
    <submittedName>
        <fullName evidence="2">Prepilin-type N-terminal cleavage/methylation domain-containing protein</fullName>
    </submittedName>
</protein>
<name>A0ABY5LEQ6_9VIBR</name>
<feature type="transmembrane region" description="Helical" evidence="1">
    <location>
        <begin position="7"/>
        <end position="27"/>
    </location>
</feature>